<keyword evidence="2" id="KW-0614">Plasmid</keyword>
<name>V5YNA6_9BURK</name>
<protein>
    <submittedName>
        <fullName evidence="2">Uncharacterized protein</fullName>
    </submittedName>
</protein>
<reference evidence="2" key="2">
    <citation type="submission" date="2024-06" db="EMBL/GenBank/DDBJ databases">
        <authorList>
            <person name="Sakai Y."/>
            <person name="Fujii T."/>
        </authorList>
    </citation>
    <scope>NUCLEOTIDE SEQUENCE</scope>
    <source>
        <strain evidence="2">M701</strain>
        <plasmid evidence="2">pM7012</plasmid>
    </source>
</reference>
<accession>V5YNA6</accession>
<dbReference type="EMBL" id="AB853026">
    <property type="protein sequence ID" value="BAO19055.1"/>
    <property type="molecule type" value="Genomic_DNA"/>
</dbReference>
<geneLocation type="plasmid" evidence="2">
    <name>pM7012</name>
</geneLocation>
<proteinExistence type="predicted"/>
<evidence type="ECO:0000256" key="1">
    <source>
        <dbReference type="SAM" id="MobiDB-lite"/>
    </source>
</evidence>
<evidence type="ECO:0000313" key="2">
    <source>
        <dbReference type="EMBL" id="BAO19055.1"/>
    </source>
</evidence>
<feature type="region of interest" description="Disordered" evidence="1">
    <location>
        <begin position="92"/>
        <end position="119"/>
    </location>
</feature>
<organism evidence="2">
    <name type="scientific">Burkholderia sp. M701</name>
    <dbReference type="NCBI Taxonomy" id="326454"/>
    <lineage>
        <taxon>Bacteria</taxon>
        <taxon>Pseudomonadati</taxon>
        <taxon>Pseudomonadota</taxon>
        <taxon>Betaproteobacteria</taxon>
        <taxon>Burkholderiales</taxon>
        <taxon>Burkholderiaceae</taxon>
        <taxon>Burkholderia</taxon>
    </lineage>
</organism>
<sequence length="119" mass="13358">MPALQQRRNWLTTFRRLAGVRSVAPRRLARPVRLCRSATFWSLPATRFSARANPKRMARPFNLTVSNHNRPLIFSMRGLFLVLLASVSAGPKKSGAAATKSSTFQRHSSRDWPATAPEL</sequence>
<dbReference type="AlphaFoldDB" id="V5YNA6"/>
<reference evidence="2" key="1">
    <citation type="journal article" date="2014" name="Microbiology">
        <title>A 2,4-dichlorophenoxyacetic acid degradation plasmid pM7012 discloses distribution of an unclassified megaplasmid group across bacterial species.</title>
        <authorList>
            <person name="Sakai Y."/>
            <person name="Ogawa N."/>
            <person name="Shimomura Y."/>
            <person name="Fujii T."/>
        </authorList>
    </citation>
    <scope>NUCLEOTIDE SEQUENCE</scope>
    <source>
        <strain evidence="2">M701</strain>
    </source>
</reference>